<evidence type="ECO:0000313" key="1">
    <source>
        <dbReference type="EMBL" id="KAG7476131.1"/>
    </source>
</evidence>
<organism evidence="1 2">
    <name type="scientific">Solea senegalensis</name>
    <name type="common">Senegalese sole</name>
    <dbReference type="NCBI Taxonomy" id="28829"/>
    <lineage>
        <taxon>Eukaryota</taxon>
        <taxon>Metazoa</taxon>
        <taxon>Chordata</taxon>
        <taxon>Craniata</taxon>
        <taxon>Vertebrata</taxon>
        <taxon>Euteleostomi</taxon>
        <taxon>Actinopterygii</taxon>
        <taxon>Neopterygii</taxon>
        <taxon>Teleostei</taxon>
        <taxon>Neoteleostei</taxon>
        <taxon>Acanthomorphata</taxon>
        <taxon>Carangaria</taxon>
        <taxon>Pleuronectiformes</taxon>
        <taxon>Pleuronectoidei</taxon>
        <taxon>Soleidae</taxon>
        <taxon>Solea</taxon>
    </lineage>
</organism>
<protein>
    <submittedName>
        <fullName evidence="1">Uncharacterized protein</fullName>
    </submittedName>
</protein>
<reference evidence="1 2" key="1">
    <citation type="journal article" date="2021" name="Sci. Rep.">
        <title>Chromosome anchoring in Senegalese sole (Solea senegalensis) reveals sex-associated markers and genome rearrangements in flatfish.</title>
        <authorList>
            <person name="Guerrero-Cozar I."/>
            <person name="Gomez-Garrido J."/>
            <person name="Berbel C."/>
            <person name="Martinez-Blanch J.F."/>
            <person name="Alioto T."/>
            <person name="Claros M.G."/>
            <person name="Gagnaire P.A."/>
            <person name="Manchado M."/>
        </authorList>
    </citation>
    <scope>NUCLEOTIDE SEQUENCE [LARGE SCALE GENOMIC DNA]</scope>
    <source>
        <strain evidence="1">Sse05_10M</strain>
    </source>
</reference>
<sequence length="120" mass="14217">MLFLPETCYWDKKNMFVLWITCWTSCYPVGQVHPRLLPQQRGSIFHFSEWKRLHVFAESRLSPLFSCTRKNKECVLQSFFTVTERYSSPGHKPKTRTHPPNTQQDCIIQRNPLLYSPLGQ</sequence>
<gene>
    <name evidence="1" type="ORF">JOB18_046519</name>
</gene>
<accession>A0AAV6PTJ3</accession>
<dbReference type="Proteomes" id="UP000693946">
    <property type="component" value="Linkage Group LG9"/>
</dbReference>
<name>A0AAV6PTJ3_SOLSE</name>
<keyword evidence="2" id="KW-1185">Reference proteome</keyword>
<comment type="caution">
    <text evidence="1">The sequence shown here is derived from an EMBL/GenBank/DDBJ whole genome shotgun (WGS) entry which is preliminary data.</text>
</comment>
<dbReference type="AlphaFoldDB" id="A0AAV6PTJ3"/>
<proteinExistence type="predicted"/>
<dbReference type="EMBL" id="JAGKHQ010000021">
    <property type="protein sequence ID" value="KAG7476131.1"/>
    <property type="molecule type" value="Genomic_DNA"/>
</dbReference>
<evidence type="ECO:0000313" key="2">
    <source>
        <dbReference type="Proteomes" id="UP000693946"/>
    </source>
</evidence>